<evidence type="ECO:0000313" key="3">
    <source>
        <dbReference type="Proteomes" id="UP000661006"/>
    </source>
</evidence>
<feature type="compositionally biased region" description="Pro residues" evidence="1">
    <location>
        <begin position="49"/>
        <end position="68"/>
    </location>
</feature>
<feature type="region of interest" description="Disordered" evidence="1">
    <location>
        <begin position="44"/>
        <end position="79"/>
    </location>
</feature>
<gene>
    <name evidence="2" type="ORF">HKD32_06160</name>
</gene>
<organism evidence="2 3">
    <name type="scientific">Gluconobacter japonicus</name>
    <dbReference type="NCBI Taxonomy" id="376620"/>
    <lineage>
        <taxon>Bacteria</taxon>
        <taxon>Pseudomonadati</taxon>
        <taxon>Pseudomonadota</taxon>
        <taxon>Alphaproteobacteria</taxon>
        <taxon>Acetobacterales</taxon>
        <taxon>Acetobacteraceae</taxon>
        <taxon>Gluconobacter</taxon>
    </lineage>
</organism>
<sequence>MAAILRNFRSFRGIMAPRALLLAGSILLVTPLLAGCKLIDQRTFNPQASRPPKPYVPPAPPAPKPKPPFLQIEGGTPEAEYGPTVDKAVKAALARKENVLFIVQLLVPLQSDPAAQARAMTEATQADLEPVAHRINRAGAQPIQIEMHAVADGSVTHPVVRVDVR</sequence>
<reference evidence="2" key="1">
    <citation type="submission" date="2020-04" db="EMBL/GenBank/DDBJ databases">
        <authorList>
            <person name="Sombolestani A."/>
        </authorList>
    </citation>
    <scope>NUCLEOTIDE SEQUENCE</scope>
    <source>
        <strain evidence="2">R71697</strain>
    </source>
</reference>
<evidence type="ECO:0000313" key="2">
    <source>
        <dbReference type="EMBL" id="MBF0870446.1"/>
    </source>
</evidence>
<dbReference type="Proteomes" id="UP000661006">
    <property type="component" value="Unassembled WGS sequence"/>
</dbReference>
<proteinExistence type="predicted"/>
<protein>
    <submittedName>
        <fullName evidence="2">Uncharacterized protein</fullName>
    </submittedName>
</protein>
<comment type="caution">
    <text evidence="2">The sequence shown here is derived from an EMBL/GenBank/DDBJ whole genome shotgun (WGS) entry which is preliminary data.</text>
</comment>
<reference evidence="2" key="2">
    <citation type="submission" date="2020-11" db="EMBL/GenBank/DDBJ databases">
        <title>Description of novel Gluconobacter species.</title>
        <authorList>
            <person name="Cleenwerck I."/>
            <person name="Cnockaert M."/>
            <person name="Borremans W."/>
            <person name="Wieme A.D."/>
            <person name="De Vuyst L."/>
            <person name="Vandamme P."/>
        </authorList>
    </citation>
    <scope>NUCLEOTIDE SEQUENCE</scope>
    <source>
        <strain evidence="2">R71697</strain>
    </source>
</reference>
<accession>A0A9Q2FLH6</accession>
<name>A0A9Q2FLH6_GLUJA</name>
<dbReference type="EMBL" id="JABCQN010000002">
    <property type="protein sequence ID" value="MBF0870446.1"/>
    <property type="molecule type" value="Genomic_DNA"/>
</dbReference>
<evidence type="ECO:0000256" key="1">
    <source>
        <dbReference type="SAM" id="MobiDB-lite"/>
    </source>
</evidence>
<dbReference type="AlphaFoldDB" id="A0A9Q2FLH6"/>